<feature type="domain" description="Glutaredoxin" evidence="2">
    <location>
        <begin position="42"/>
        <end position="99"/>
    </location>
</feature>
<dbReference type="EMBL" id="SRSC01000006">
    <property type="protein sequence ID" value="TGU70027.1"/>
    <property type="molecule type" value="Genomic_DNA"/>
</dbReference>
<evidence type="ECO:0000259" key="2">
    <source>
        <dbReference type="Pfam" id="PF00462"/>
    </source>
</evidence>
<dbReference type="InterPro" id="IPR051548">
    <property type="entry name" value="Grx-like_ET"/>
</dbReference>
<proteinExistence type="predicted"/>
<dbReference type="PANTHER" id="PTHR34386">
    <property type="entry name" value="GLUTAREDOXIN"/>
    <property type="match status" value="1"/>
</dbReference>
<keyword evidence="1" id="KW-0732">Signal</keyword>
<dbReference type="RefSeq" id="WP_135872948.1">
    <property type="nucleotide sequence ID" value="NZ_SRSC01000006.1"/>
</dbReference>
<feature type="signal peptide" evidence="1">
    <location>
        <begin position="1"/>
        <end position="21"/>
    </location>
</feature>
<dbReference type="InterPro" id="IPR036249">
    <property type="entry name" value="Thioredoxin-like_sf"/>
</dbReference>
<organism evidence="3 4">
    <name type="scientific">Geomonas terrae</name>
    <dbReference type="NCBI Taxonomy" id="2562681"/>
    <lineage>
        <taxon>Bacteria</taxon>
        <taxon>Pseudomonadati</taxon>
        <taxon>Thermodesulfobacteriota</taxon>
        <taxon>Desulfuromonadia</taxon>
        <taxon>Geobacterales</taxon>
        <taxon>Geobacteraceae</taxon>
        <taxon>Geomonas</taxon>
    </lineage>
</organism>
<dbReference type="AlphaFoldDB" id="A0A4S1C9R3"/>
<dbReference type="CDD" id="cd02976">
    <property type="entry name" value="NrdH"/>
    <property type="match status" value="1"/>
</dbReference>
<dbReference type="InterPro" id="IPR002109">
    <property type="entry name" value="Glutaredoxin"/>
</dbReference>
<dbReference type="GO" id="GO:0045454">
    <property type="term" value="P:cell redox homeostasis"/>
    <property type="evidence" value="ECO:0007669"/>
    <property type="project" value="TreeGrafter"/>
</dbReference>
<evidence type="ECO:0000313" key="4">
    <source>
        <dbReference type="Proteomes" id="UP000306416"/>
    </source>
</evidence>
<accession>A0A4S1C9R3</accession>
<dbReference type="Gene3D" id="3.40.30.10">
    <property type="entry name" value="Glutaredoxin"/>
    <property type="match status" value="1"/>
</dbReference>
<feature type="chain" id="PRO_5020448525" evidence="1">
    <location>
        <begin position="22"/>
        <end position="122"/>
    </location>
</feature>
<dbReference type="PROSITE" id="PS51354">
    <property type="entry name" value="GLUTAREDOXIN_2"/>
    <property type="match status" value="1"/>
</dbReference>
<dbReference type="GO" id="GO:0009055">
    <property type="term" value="F:electron transfer activity"/>
    <property type="evidence" value="ECO:0007669"/>
    <property type="project" value="TreeGrafter"/>
</dbReference>
<keyword evidence="4" id="KW-1185">Reference proteome</keyword>
<evidence type="ECO:0000256" key="1">
    <source>
        <dbReference type="SAM" id="SignalP"/>
    </source>
</evidence>
<protein>
    <submittedName>
        <fullName evidence="3">NrdH-redoxin</fullName>
    </submittedName>
</protein>
<comment type="caution">
    <text evidence="3">The sequence shown here is derived from an EMBL/GenBank/DDBJ whole genome shotgun (WGS) entry which is preliminary data.</text>
</comment>
<gene>
    <name evidence="3" type="ORF">E4633_19685</name>
</gene>
<dbReference type="Proteomes" id="UP000306416">
    <property type="component" value="Unassembled WGS sequence"/>
</dbReference>
<dbReference type="SUPFAM" id="SSF52833">
    <property type="entry name" value="Thioredoxin-like"/>
    <property type="match status" value="1"/>
</dbReference>
<name>A0A4S1C9R3_9BACT</name>
<sequence length="122" mass="13574">MRILLTAILAASLLLPLNGFGAEQLPQSPLGGRAQETKYPKIVLFSTSWCPHCRAAKEYFTRNNIPFINRDVEVDPDAMALVTGKYKSQGVPVIVIGDDAKILKGFEVTRFEKAVEQVRKKK</sequence>
<dbReference type="PANTHER" id="PTHR34386:SF1">
    <property type="entry name" value="GLUTAREDOXIN-LIKE PROTEIN NRDH"/>
    <property type="match status" value="1"/>
</dbReference>
<evidence type="ECO:0000313" key="3">
    <source>
        <dbReference type="EMBL" id="TGU70027.1"/>
    </source>
</evidence>
<reference evidence="3 4" key="1">
    <citation type="submission" date="2019-04" db="EMBL/GenBank/DDBJ databases">
        <title>Geobacter oryzae sp. nov., ferric-reducing bacteria isolated from paddy soil.</title>
        <authorList>
            <person name="Xu Z."/>
            <person name="Masuda Y."/>
            <person name="Itoh H."/>
            <person name="Senoo K."/>
        </authorList>
    </citation>
    <scope>NUCLEOTIDE SEQUENCE [LARGE SCALE GENOMIC DNA]</scope>
    <source>
        <strain evidence="3 4">Red111</strain>
    </source>
</reference>
<dbReference type="Pfam" id="PF00462">
    <property type="entry name" value="Glutaredoxin"/>
    <property type="match status" value="1"/>
</dbReference>